<evidence type="ECO:0000313" key="1">
    <source>
        <dbReference type="EMBL" id="TGE02654.1"/>
    </source>
</evidence>
<sequence length="477" mass="52062">MTDDANLTVKAMMHRALESTGPAAVLAFAAEMTKPKSGWKGPRKLSREQALAATRTVTSMLRRFGLQPTKVLVGAGRASQSSATGRFYLTDPEMAGAEVTKRLATGIGAHVDHVKAIARHARQKGHAVDEGALLAELAEAVGVFLEPFRAEPDLEPNAELAGDINRIADHLANPGRRFELARFLAEARRLELGFDRASGEMVFHGPAASMHDGGNTPVIPLLTRMVAHAEATLFRGEWEDGEENVLFFARPKLTPLGRTHGAICQEVGLGVVADPDRRGGLRMVFTLDPVTYVGEPGPAAEGDAWDKAGYARFLRFGAYPTPGDVDRLAEGCLFFEAAAPDRYDCEEFRAFHEQVVAEWEPGDEERLSGRRHLPVTPETCRLLLVDDGRTAFGIWRSFAEIPEPTVLPRDAEDDAGVVSRTVRARFAALLYADAEPSVAGLLGAEAGRRCEALDAFLMKSATGLRRRKLEFRARMRR</sequence>
<name>A0A4Z0NYU3_9HYPH</name>
<dbReference type="Proteomes" id="UP000297535">
    <property type="component" value="Unassembled WGS sequence"/>
</dbReference>
<dbReference type="AlphaFoldDB" id="A0A4Z0NYU3"/>
<keyword evidence="2" id="KW-1185">Reference proteome</keyword>
<dbReference type="RefSeq" id="WP_135412848.1">
    <property type="nucleotide sequence ID" value="NZ_SRLB01000001.1"/>
</dbReference>
<reference evidence="1 2" key="1">
    <citation type="submission" date="2019-04" db="EMBL/GenBank/DDBJ databases">
        <authorList>
            <person name="Feng G."/>
            <person name="Zhu H."/>
        </authorList>
    </citation>
    <scope>NUCLEOTIDE SEQUENCE [LARGE SCALE GENOMIC DNA]</scope>
    <source>
        <strain evidence="1 2">6HR-1</strain>
    </source>
</reference>
<evidence type="ECO:0000313" key="2">
    <source>
        <dbReference type="Proteomes" id="UP000297535"/>
    </source>
</evidence>
<organism evidence="1 2">
    <name type="scientific">Methylobacterium nonmethylotrophicum</name>
    <dbReference type="NCBI Taxonomy" id="1141884"/>
    <lineage>
        <taxon>Bacteria</taxon>
        <taxon>Pseudomonadati</taxon>
        <taxon>Pseudomonadota</taxon>
        <taxon>Alphaproteobacteria</taxon>
        <taxon>Hyphomicrobiales</taxon>
        <taxon>Methylobacteriaceae</taxon>
        <taxon>Methylobacterium</taxon>
    </lineage>
</organism>
<dbReference type="OrthoDB" id="7971131at2"/>
<gene>
    <name evidence="1" type="ORF">EU555_02515</name>
</gene>
<protein>
    <submittedName>
        <fullName evidence="1">Uncharacterized protein</fullName>
    </submittedName>
</protein>
<accession>A0A4Z0NYU3</accession>
<comment type="caution">
    <text evidence="1">The sequence shown here is derived from an EMBL/GenBank/DDBJ whole genome shotgun (WGS) entry which is preliminary data.</text>
</comment>
<proteinExistence type="predicted"/>
<dbReference type="EMBL" id="SRLB01000001">
    <property type="protein sequence ID" value="TGE02654.1"/>
    <property type="molecule type" value="Genomic_DNA"/>
</dbReference>